<name>A0A930UGL8_9GAMM</name>
<dbReference type="SMART" id="SM00279">
    <property type="entry name" value="HhH2"/>
    <property type="match status" value="1"/>
</dbReference>
<comment type="catalytic activity">
    <reaction evidence="10">
        <text>4-(phosphooxy)-L-threonine + 2-oxoglutarate = (R)-3-hydroxy-2-oxo-4-phosphooxybutanoate + L-glutamate</text>
        <dbReference type="Rhea" id="RHEA:16573"/>
        <dbReference type="ChEBI" id="CHEBI:16810"/>
        <dbReference type="ChEBI" id="CHEBI:29985"/>
        <dbReference type="ChEBI" id="CHEBI:58452"/>
        <dbReference type="ChEBI" id="CHEBI:58538"/>
        <dbReference type="EC" id="2.6.1.52"/>
    </reaction>
</comment>
<proteinExistence type="inferred from homology"/>
<feature type="non-terminal residue" evidence="13">
    <location>
        <position position="737"/>
    </location>
</feature>
<evidence type="ECO:0000256" key="9">
    <source>
        <dbReference type="ARBA" id="ARBA00031421"/>
    </source>
</evidence>
<feature type="compositionally biased region" description="Basic and acidic residues" evidence="11">
    <location>
        <begin position="310"/>
        <end position="328"/>
    </location>
</feature>
<keyword evidence="2" id="KW-0808">Transferase</keyword>
<dbReference type="InterPro" id="IPR002421">
    <property type="entry name" value="5-3_exonuclease"/>
</dbReference>
<dbReference type="SUPFAM" id="SSF47807">
    <property type="entry name" value="5' to 3' exonuclease, C-terminal subdomain"/>
    <property type="match status" value="1"/>
</dbReference>
<dbReference type="PANTHER" id="PTHR42646:SF2">
    <property type="entry name" value="5'-3' EXONUCLEASE FAMILY PROTEIN"/>
    <property type="match status" value="1"/>
</dbReference>
<feature type="compositionally biased region" description="Basic and acidic residues" evidence="11">
    <location>
        <begin position="224"/>
        <end position="233"/>
    </location>
</feature>
<dbReference type="CDD" id="cd09859">
    <property type="entry name" value="PIN_53EXO"/>
    <property type="match status" value="1"/>
</dbReference>
<keyword evidence="13" id="KW-0032">Aminotransferase</keyword>
<reference evidence="13" key="1">
    <citation type="submission" date="2020-10" db="EMBL/GenBank/DDBJ databases">
        <title>An improved Amphimedon queenslandica hologenome assembly reveals how three proteobacterial symbionts can extend the metabolic phenotypic of their marine sponge host.</title>
        <authorList>
            <person name="Degnan B."/>
            <person name="Degnan S."/>
            <person name="Xiang X."/>
        </authorList>
    </citation>
    <scope>NUCLEOTIDE SEQUENCE</scope>
    <source>
        <strain evidence="13">AqS2</strain>
    </source>
</reference>
<dbReference type="Gene3D" id="3.40.50.1010">
    <property type="entry name" value="5'-nuclease"/>
    <property type="match status" value="1"/>
</dbReference>
<accession>A0A930UGL8</accession>
<dbReference type="GO" id="GO:0003677">
    <property type="term" value="F:DNA binding"/>
    <property type="evidence" value="ECO:0007669"/>
    <property type="project" value="UniProtKB-KW"/>
</dbReference>
<dbReference type="PANTHER" id="PTHR42646">
    <property type="entry name" value="FLAP ENDONUCLEASE XNI"/>
    <property type="match status" value="1"/>
</dbReference>
<dbReference type="Pfam" id="PF01367">
    <property type="entry name" value="5_3_exonuc"/>
    <property type="match status" value="1"/>
</dbReference>
<dbReference type="Gene3D" id="1.10.150.20">
    <property type="entry name" value="5' to 3' exonuclease, C-terminal subdomain"/>
    <property type="match status" value="1"/>
</dbReference>
<keyword evidence="14" id="KW-1185">Reference proteome</keyword>
<dbReference type="InterPro" id="IPR038969">
    <property type="entry name" value="FEN"/>
</dbReference>
<dbReference type="InterPro" id="IPR008918">
    <property type="entry name" value="HhH2"/>
</dbReference>
<evidence type="ECO:0000256" key="11">
    <source>
        <dbReference type="SAM" id="MobiDB-lite"/>
    </source>
</evidence>
<dbReference type="InterPro" id="IPR029060">
    <property type="entry name" value="PIN-like_dom_sf"/>
</dbReference>
<comment type="pathway">
    <text evidence="8">Amino-acid biosynthesis.</text>
</comment>
<dbReference type="InterPro" id="IPR015421">
    <property type="entry name" value="PyrdxlP-dep_Trfase_major"/>
</dbReference>
<evidence type="ECO:0000313" key="14">
    <source>
        <dbReference type="Proteomes" id="UP000604381"/>
    </source>
</evidence>
<dbReference type="InterPro" id="IPR022278">
    <property type="entry name" value="Pser_aminoTfrase"/>
</dbReference>
<dbReference type="GO" id="GO:0006564">
    <property type="term" value="P:L-serine biosynthetic process"/>
    <property type="evidence" value="ECO:0007669"/>
    <property type="project" value="InterPro"/>
</dbReference>
<comment type="caution">
    <text evidence="13">The sequence shown here is derived from an EMBL/GenBank/DDBJ whole genome shotgun (WGS) entry which is preliminary data.</text>
</comment>
<dbReference type="SUPFAM" id="SSF88723">
    <property type="entry name" value="PIN domain-like"/>
    <property type="match status" value="1"/>
</dbReference>
<dbReference type="InterPro" id="IPR015424">
    <property type="entry name" value="PyrdxlP-dep_Trfase"/>
</dbReference>
<evidence type="ECO:0000256" key="6">
    <source>
        <dbReference type="ARBA" id="ARBA00023096"/>
    </source>
</evidence>
<keyword evidence="7" id="KW-0238">DNA-binding</keyword>
<evidence type="ECO:0000256" key="10">
    <source>
        <dbReference type="ARBA" id="ARBA00047630"/>
    </source>
</evidence>
<dbReference type="SMART" id="SM00475">
    <property type="entry name" value="53EXOc"/>
    <property type="match status" value="1"/>
</dbReference>
<dbReference type="InterPro" id="IPR000192">
    <property type="entry name" value="Aminotrans_V_dom"/>
</dbReference>
<feature type="region of interest" description="Disordered" evidence="11">
    <location>
        <begin position="215"/>
        <end position="328"/>
    </location>
</feature>
<dbReference type="EMBL" id="JADHEI010000058">
    <property type="protein sequence ID" value="MBF2736002.1"/>
    <property type="molecule type" value="Genomic_DNA"/>
</dbReference>
<dbReference type="GO" id="GO:0033567">
    <property type="term" value="P:DNA replication, Okazaki fragment processing"/>
    <property type="evidence" value="ECO:0007669"/>
    <property type="project" value="InterPro"/>
</dbReference>
<comment type="cofactor">
    <cofactor evidence="1">
        <name>pyridoxal 5'-phosphate</name>
        <dbReference type="ChEBI" id="CHEBI:597326"/>
    </cofactor>
</comment>
<feature type="compositionally biased region" description="Basic residues" evidence="11">
    <location>
        <begin position="234"/>
        <end position="259"/>
    </location>
</feature>
<dbReference type="SUPFAM" id="SSF53383">
    <property type="entry name" value="PLP-dependent transferases"/>
    <property type="match status" value="1"/>
</dbReference>
<dbReference type="InterPro" id="IPR036279">
    <property type="entry name" value="5-3_exonuclease_C_sf"/>
</dbReference>
<evidence type="ECO:0000313" key="13">
    <source>
        <dbReference type="EMBL" id="MBF2736002.1"/>
    </source>
</evidence>
<evidence type="ECO:0000256" key="4">
    <source>
        <dbReference type="ARBA" id="ARBA00022801"/>
    </source>
</evidence>
<sequence>MRKYNFYPGPSTIPASILERYREEILEYGDAGASFIELSHRSKEVLACHGRILAALRRMLGAAEEEYHVLLLPGGAIGQYAAVPMNLAGPNDPVAVAITGHWSRIAMREMARYCKAEVAVDTSPDCRALPPVADWNIPAESKFLAIVDNETIHGVEFPALPDAGGVPLVVDQSSNILSRPLDMKPVGALFACLQKNLGPTGLAVVVVRKDLCAAPPADLPVPPARDDPRVDRRPGRRRQARRAQPGKKRAAVLLHRRRGFLLEQRRPRLPLAHERPVPARGRESGRRLRRRRARRRHPRHQGPPRGRRHAGLDLQRDAEGRRRGADRVHEGLRRAAGLGADAMAEAERPALLLVDGTNYLFRAFHALGERIRGGQPTNAVYGLANSLIKLREDHPGAALACAMDARGKTFRHEFYPEYKGTRKETDPDLIAQIEPAKDVVRALGAALYCVAGVEADDVIATLARQGLDAGVDVYVASSDKDLKYLVAAGCRIIDPKDGSIEDARRIKERYGVPPELMNDYLALCGDAADNIPGIPKVGAKTAAKWLLEYKDLAGVVANRDAIKGKVGENLRANLDKLELSRRLVQLKADPALVEEICQRFSFNPQIKARMLRSKAPAGAAVKAVAAERLAAAADFAQAARLLQGAARLGVAAALTPGDACGKKIASLAIYMEDRALYVALAPIEEEKDQAADRKAALAFLTKLLANEKLEICAFGAKEILHALANDGVAAAAKIHDV</sequence>
<evidence type="ECO:0000256" key="5">
    <source>
        <dbReference type="ARBA" id="ARBA00022898"/>
    </source>
</evidence>
<keyword evidence="3" id="KW-0540">Nuclease</keyword>
<dbReference type="Pfam" id="PF02739">
    <property type="entry name" value="5_3_exonuc_N"/>
    <property type="match status" value="1"/>
</dbReference>
<gene>
    <name evidence="13" type="ORF">ISN26_08090</name>
</gene>
<keyword evidence="6" id="KW-0664">Pyridoxine biosynthesis</keyword>
<dbReference type="HAMAP" id="MF_00160">
    <property type="entry name" value="SerC_aminotrans_5"/>
    <property type="match status" value="1"/>
</dbReference>
<dbReference type="FunFam" id="1.10.150.20:FF:000003">
    <property type="entry name" value="DNA polymerase I"/>
    <property type="match status" value="1"/>
</dbReference>
<protein>
    <recommendedName>
        <fullName evidence="9">Phosphohydroxythreonine aminotransferase</fullName>
    </recommendedName>
</protein>
<feature type="domain" description="5'-3' exonuclease" evidence="12">
    <location>
        <begin position="347"/>
        <end position="599"/>
    </location>
</feature>
<dbReference type="GO" id="GO:0017108">
    <property type="term" value="F:5'-flap endonuclease activity"/>
    <property type="evidence" value="ECO:0007669"/>
    <property type="project" value="InterPro"/>
</dbReference>
<evidence type="ECO:0000256" key="7">
    <source>
        <dbReference type="ARBA" id="ARBA00023125"/>
    </source>
</evidence>
<dbReference type="AlphaFoldDB" id="A0A930UGL8"/>
<dbReference type="Pfam" id="PF00266">
    <property type="entry name" value="Aminotran_5"/>
    <property type="match status" value="1"/>
</dbReference>
<evidence type="ECO:0000256" key="2">
    <source>
        <dbReference type="ARBA" id="ARBA00022679"/>
    </source>
</evidence>
<dbReference type="CDD" id="cd09898">
    <property type="entry name" value="H3TH_53EXO"/>
    <property type="match status" value="1"/>
</dbReference>
<keyword evidence="4" id="KW-0378">Hydrolase</keyword>
<evidence type="ECO:0000256" key="8">
    <source>
        <dbReference type="ARBA" id="ARBA00029440"/>
    </source>
</evidence>
<evidence type="ECO:0000259" key="12">
    <source>
        <dbReference type="SMART" id="SM00475"/>
    </source>
</evidence>
<keyword evidence="5" id="KW-0663">Pyridoxal phosphate</keyword>
<dbReference type="GO" id="GO:0004648">
    <property type="term" value="F:O-phospho-L-serine:2-oxoglutarate aminotransferase activity"/>
    <property type="evidence" value="ECO:0007669"/>
    <property type="project" value="UniProtKB-EC"/>
</dbReference>
<evidence type="ECO:0000256" key="1">
    <source>
        <dbReference type="ARBA" id="ARBA00001933"/>
    </source>
</evidence>
<feature type="compositionally biased region" description="Basic and acidic residues" evidence="11">
    <location>
        <begin position="263"/>
        <end position="286"/>
    </location>
</feature>
<dbReference type="Proteomes" id="UP000604381">
    <property type="component" value="Unassembled WGS sequence"/>
</dbReference>
<dbReference type="Gene3D" id="3.40.640.10">
    <property type="entry name" value="Type I PLP-dependent aspartate aminotransferase-like (Major domain)"/>
    <property type="match status" value="1"/>
</dbReference>
<dbReference type="InterPro" id="IPR020045">
    <property type="entry name" value="DNA_polI_H3TH"/>
</dbReference>
<organism evidence="13 14">
    <name type="scientific">Candidatus Amphirhobacter heronislandensis</name>
    <dbReference type="NCBI Taxonomy" id="1732024"/>
    <lineage>
        <taxon>Bacteria</taxon>
        <taxon>Pseudomonadati</taxon>
        <taxon>Pseudomonadota</taxon>
        <taxon>Gammaproteobacteria</taxon>
        <taxon>Candidatus Tethybacterales</taxon>
        <taxon>Candidatus Tethybacteraceae</taxon>
        <taxon>Candidatus Amphirhobacter</taxon>
    </lineage>
</organism>
<dbReference type="InterPro" id="IPR020046">
    <property type="entry name" value="5-3_exonucl_a-hlix_arch_N"/>
</dbReference>
<feature type="compositionally biased region" description="Basic residues" evidence="11">
    <location>
        <begin position="287"/>
        <end position="309"/>
    </location>
</feature>
<dbReference type="GO" id="GO:0008409">
    <property type="term" value="F:5'-3' exonuclease activity"/>
    <property type="evidence" value="ECO:0007669"/>
    <property type="project" value="InterPro"/>
</dbReference>
<dbReference type="GO" id="GO:0008615">
    <property type="term" value="P:pyridoxine biosynthetic process"/>
    <property type="evidence" value="ECO:0007669"/>
    <property type="project" value="UniProtKB-KW"/>
</dbReference>
<evidence type="ECO:0000256" key="3">
    <source>
        <dbReference type="ARBA" id="ARBA00022722"/>
    </source>
</evidence>